<keyword evidence="3" id="KW-1185">Reference proteome</keyword>
<dbReference type="STRING" id="429701.A0A2G9G7H9"/>
<evidence type="ECO:0000256" key="1">
    <source>
        <dbReference type="SAM" id="MobiDB-lite"/>
    </source>
</evidence>
<sequence>MAGESGQKRKVHPDTHVKESASKSHNSSRWNAPPLPESVTRSSIFTMASPNLGKTIGGHKTESKLRFGATTLRESKNLFSMMHATEMKNDVKSSDRDGFEDEEPCHDDYDDFTSSKVRQLDHRTSLPKLLEINAGLTTYQKIVVKKMGFESILKLKIKNMDKVLINQLAECVDPIKRVMKIQGYEVKITAGMVRKCLGIPSSGRHMPKIGGQGDIKYRHLFEGANPIKEVGDLTTYLKACPTDGVEFIVPYMMLLFSTMFFPGSGNKLNFEQLDLIVDIDNLDKYNWAECLIESLMDGIYRRKFKKQTYVTGCVFLLEISLVCILIERHPKWSKYVNSDQPYIEQLSQGQTQEIIREFMSKGGVWNPKIWDGYNVTSCANGVSPSILQSRIHEISDSEFQQQGDTKTSEESLKFHDSGLNIQPRRHNTFMSEQFSMLNERLTFVETEMSHMVDVPTENCNGALFSEMKLLVSEIKKIMRELPSLVDCTLRESLQSILPVMFTNYIVPLCKASLAHEGQDLEVTSTGALYETPKSRTTNVHQSVLMPNSLKFNNTSTESPKECKLSLPSVEDMNEIEQTDSGLNPVNKVLDYLFDSDLDQCQLVVWFTDWQLTRGQISCLKPKELISSCVIDCIAYVCWVGSKYISKEPNHWTLPAQFGVCTFFYTCK</sequence>
<feature type="region of interest" description="Disordered" evidence="1">
    <location>
        <begin position="1"/>
        <end position="36"/>
    </location>
</feature>
<reference evidence="3" key="1">
    <citation type="journal article" date="2018" name="Gigascience">
        <title>Genome assembly of the Pink Ipe (Handroanthus impetiginosus, Bignoniaceae), a highly valued, ecologically keystone Neotropical timber forest tree.</title>
        <authorList>
            <person name="Silva-Junior O.B."/>
            <person name="Grattapaglia D."/>
            <person name="Novaes E."/>
            <person name="Collevatti R.G."/>
        </authorList>
    </citation>
    <scope>NUCLEOTIDE SEQUENCE [LARGE SCALE GENOMIC DNA]</scope>
    <source>
        <strain evidence="3">cv. UFG-1</strain>
    </source>
</reference>
<evidence type="ECO:0000313" key="3">
    <source>
        <dbReference type="Proteomes" id="UP000231279"/>
    </source>
</evidence>
<gene>
    <name evidence="2" type="ORF">CDL12_26372</name>
</gene>
<dbReference type="PANTHER" id="PTHR34835">
    <property type="entry name" value="OS07G0283600 PROTEIN-RELATED"/>
    <property type="match status" value="1"/>
</dbReference>
<evidence type="ECO:0008006" key="4">
    <source>
        <dbReference type="Google" id="ProtNLM"/>
    </source>
</evidence>
<protein>
    <recommendedName>
        <fullName evidence="4">Aminotransferase-like plant mobile domain-containing protein</fullName>
    </recommendedName>
</protein>
<organism evidence="2 3">
    <name type="scientific">Handroanthus impetiginosus</name>
    <dbReference type="NCBI Taxonomy" id="429701"/>
    <lineage>
        <taxon>Eukaryota</taxon>
        <taxon>Viridiplantae</taxon>
        <taxon>Streptophyta</taxon>
        <taxon>Embryophyta</taxon>
        <taxon>Tracheophyta</taxon>
        <taxon>Spermatophyta</taxon>
        <taxon>Magnoliopsida</taxon>
        <taxon>eudicotyledons</taxon>
        <taxon>Gunneridae</taxon>
        <taxon>Pentapetalae</taxon>
        <taxon>asterids</taxon>
        <taxon>lamiids</taxon>
        <taxon>Lamiales</taxon>
        <taxon>Bignoniaceae</taxon>
        <taxon>Crescentiina</taxon>
        <taxon>Tabebuia alliance</taxon>
        <taxon>Handroanthus</taxon>
    </lineage>
</organism>
<name>A0A2G9G7H9_9LAMI</name>
<dbReference type="Proteomes" id="UP000231279">
    <property type="component" value="Unassembled WGS sequence"/>
</dbReference>
<dbReference type="AlphaFoldDB" id="A0A2G9G7H9"/>
<dbReference type="PANTHER" id="PTHR34835:SF34">
    <property type="entry name" value="OS08G0555500 PROTEIN"/>
    <property type="match status" value="1"/>
</dbReference>
<dbReference type="EMBL" id="NKXS01006577">
    <property type="protein sequence ID" value="PIN01125.1"/>
    <property type="molecule type" value="Genomic_DNA"/>
</dbReference>
<accession>A0A2G9G7H9</accession>
<feature type="compositionally biased region" description="Basic and acidic residues" evidence="1">
    <location>
        <begin position="12"/>
        <end position="22"/>
    </location>
</feature>
<evidence type="ECO:0000313" key="2">
    <source>
        <dbReference type="EMBL" id="PIN01125.1"/>
    </source>
</evidence>
<proteinExistence type="predicted"/>
<dbReference type="OrthoDB" id="1749738at2759"/>
<comment type="caution">
    <text evidence="2">The sequence shown here is derived from an EMBL/GenBank/DDBJ whole genome shotgun (WGS) entry which is preliminary data.</text>
</comment>